<dbReference type="SUPFAM" id="SSF54001">
    <property type="entry name" value="Cysteine proteinases"/>
    <property type="match status" value="1"/>
</dbReference>
<dbReference type="InterPro" id="IPR038765">
    <property type="entry name" value="Papain-like_cys_pep_sf"/>
</dbReference>
<dbReference type="OrthoDB" id="1133974at2"/>
<evidence type="ECO:0000259" key="1">
    <source>
        <dbReference type="Pfam" id="PF01841"/>
    </source>
</evidence>
<dbReference type="Pfam" id="PF01841">
    <property type="entry name" value="Transglut_core"/>
    <property type="match status" value="1"/>
</dbReference>
<proteinExistence type="predicted"/>
<feature type="domain" description="Transglutaminase-like" evidence="1">
    <location>
        <begin position="67"/>
        <end position="161"/>
    </location>
</feature>
<organism evidence="2 3">
    <name type="scientific">Seonamhaeicola sediminis</name>
    <dbReference type="NCBI Taxonomy" id="2528206"/>
    <lineage>
        <taxon>Bacteria</taxon>
        <taxon>Pseudomonadati</taxon>
        <taxon>Bacteroidota</taxon>
        <taxon>Flavobacteriia</taxon>
        <taxon>Flavobacteriales</taxon>
        <taxon>Flavobacteriaceae</taxon>
    </lineage>
</organism>
<comment type="caution">
    <text evidence="2">The sequence shown here is derived from an EMBL/GenBank/DDBJ whole genome shotgun (WGS) entry which is preliminary data.</text>
</comment>
<sequence length="274" mass="32068">MLKVGKKIIWLVKRHPYLYYTRFKLLSKEASQNEAITHTYNLINKKQHIPKSFHIVNAIILKGKVQMNTFNKVLEIAKWLRLNIKGGSGLSLSSEKALEKMLAGEGGVCSDISQVFNNFCVVNDIKVREWGITSLPFNRTFGGHAFNEFYSEKFDKWVLIDVSKTMMFFVKGSDIPLSVMELFACNKSGEEVIYKSFLESNKVDDNLISHYYLNGDRAPFLICNYHNETYDKYLDRYHTFLPVFVIHFWLFLIKKSYFYIFPINNLQEELVYQT</sequence>
<dbReference type="Proteomes" id="UP000295814">
    <property type="component" value="Unassembled WGS sequence"/>
</dbReference>
<keyword evidence="3" id="KW-1185">Reference proteome</keyword>
<dbReference type="EMBL" id="SMZJ02000001">
    <property type="protein sequence ID" value="TWO34360.1"/>
    <property type="molecule type" value="Genomic_DNA"/>
</dbReference>
<accession>A0A562YH22</accession>
<dbReference type="AlphaFoldDB" id="A0A562YH22"/>
<dbReference type="RefSeq" id="WP_133354971.1">
    <property type="nucleotide sequence ID" value="NZ_SMZJ02000001.1"/>
</dbReference>
<reference evidence="2 3" key="1">
    <citation type="submission" date="2019-03" db="EMBL/GenBank/DDBJ databases">
        <authorList>
            <person name="Zhong Y.L."/>
        </authorList>
    </citation>
    <scope>NUCLEOTIDE SEQUENCE [LARGE SCALE GENOMIC DNA]</scope>
    <source>
        <strain evidence="2 3">W255</strain>
    </source>
</reference>
<gene>
    <name evidence="2" type="ORF">E1J38_000485</name>
</gene>
<name>A0A562YH22_9FLAO</name>
<protein>
    <submittedName>
        <fullName evidence="2">Transglutaminase domain-containing protein</fullName>
    </submittedName>
</protein>
<reference evidence="2 3" key="2">
    <citation type="submission" date="2019-07" db="EMBL/GenBank/DDBJ databases">
        <title>Seonamhaeicola sp. W255 draft genome.</title>
        <authorList>
            <person name="Zhang X.-Y."/>
            <person name="Zhang R."/>
            <person name="Zhong Y.-L."/>
            <person name="Du Z.-J."/>
        </authorList>
    </citation>
    <scope>NUCLEOTIDE SEQUENCE [LARGE SCALE GENOMIC DNA]</scope>
    <source>
        <strain evidence="2 3">W255</strain>
    </source>
</reference>
<dbReference type="Gene3D" id="3.10.620.30">
    <property type="match status" value="1"/>
</dbReference>
<evidence type="ECO:0000313" key="2">
    <source>
        <dbReference type="EMBL" id="TWO34360.1"/>
    </source>
</evidence>
<evidence type="ECO:0000313" key="3">
    <source>
        <dbReference type="Proteomes" id="UP000295814"/>
    </source>
</evidence>
<dbReference type="InterPro" id="IPR002931">
    <property type="entry name" value="Transglutaminase-like"/>
</dbReference>